<accession>A0A562RPY3</accession>
<comment type="subunit">
    <text evidence="2">Heterotetramer consisting of two non-identical subunits: a beta subunit (TrpG) and a large alpha subunit (TrpE).</text>
</comment>
<dbReference type="Pfam" id="PF04715">
    <property type="entry name" value="Anth_synt_I_N"/>
    <property type="match status" value="1"/>
</dbReference>
<keyword evidence="5" id="KW-0460">Magnesium</keyword>
<dbReference type="EMBL" id="VLLC01000015">
    <property type="protein sequence ID" value="TWI71157.1"/>
    <property type="molecule type" value="Genomic_DNA"/>
</dbReference>
<evidence type="ECO:0000256" key="5">
    <source>
        <dbReference type="ARBA" id="ARBA00022842"/>
    </source>
</evidence>
<comment type="catalytic activity">
    <reaction evidence="8">
        <text>chorismate + L-glutamine = anthranilate + pyruvate + L-glutamate + H(+)</text>
        <dbReference type="Rhea" id="RHEA:21732"/>
        <dbReference type="ChEBI" id="CHEBI:15361"/>
        <dbReference type="ChEBI" id="CHEBI:15378"/>
        <dbReference type="ChEBI" id="CHEBI:16567"/>
        <dbReference type="ChEBI" id="CHEBI:29748"/>
        <dbReference type="ChEBI" id="CHEBI:29985"/>
        <dbReference type="ChEBI" id="CHEBI:58359"/>
        <dbReference type="EC" id="4.1.3.27"/>
    </reaction>
</comment>
<evidence type="ECO:0000256" key="7">
    <source>
        <dbReference type="ARBA" id="ARBA00025634"/>
    </source>
</evidence>
<keyword evidence="12" id="KW-1185">Reference proteome</keyword>
<dbReference type="InterPro" id="IPR019999">
    <property type="entry name" value="Anth_synth_I-like"/>
</dbReference>
<evidence type="ECO:0000256" key="6">
    <source>
        <dbReference type="ARBA" id="ARBA00023239"/>
    </source>
</evidence>
<evidence type="ECO:0000313" key="12">
    <source>
        <dbReference type="Proteomes" id="UP000318307"/>
    </source>
</evidence>
<dbReference type="PANTHER" id="PTHR11236:SF48">
    <property type="entry name" value="ISOCHORISMATE SYNTHASE MENF"/>
    <property type="match status" value="1"/>
</dbReference>
<dbReference type="InterPro" id="IPR005801">
    <property type="entry name" value="ADC_synthase"/>
</dbReference>
<evidence type="ECO:0000256" key="3">
    <source>
        <dbReference type="ARBA" id="ARBA00020653"/>
    </source>
</evidence>
<evidence type="ECO:0000256" key="1">
    <source>
        <dbReference type="ARBA" id="ARBA00001946"/>
    </source>
</evidence>
<gene>
    <name evidence="11" type="ORF">LZ24_02122</name>
</gene>
<dbReference type="GO" id="GO:0004049">
    <property type="term" value="F:anthranilate synthase activity"/>
    <property type="evidence" value="ECO:0007669"/>
    <property type="project" value="UniProtKB-EC"/>
</dbReference>
<evidence type="ECO:0000259" key="10">
    <source>
        <dbReference type="Pfam" id="PF04715"/>
    </source>
</evidence>
<dbReference type="RefSeq" id="WP_144685237.1">
    <property type="nucleotide sequence ID" value="NZ_VLLC01000015.1"/>
</dbReference>
<dbReference type="Proteomes" id="UP000318307">
    <property type="component" value="Unassembled WGS sequence"/>
</dbReference>
<dbReference type="PANTHER" id="PTHR11236">
    <property type="entry name" value="AMINOBENZOATE/ANTHRANILATE SYNTHASE"/>
    <property type="match status" value="1"/>
</dbReference>
<proteinExistence type="predicted"/>
<feature type="domain" description="Anthranilate synthase component I N-terminal" evidence="10">
    <location>
        <begin position="32"/>
        <end position="171"/>
    </location>
</feature>
<dbReference type="GO" id="GO:0000162">
    <property type="term" value="P:L-tryptophan biosynthetic process"/>
    <property type="evidence" value="ECO:0007669"/>
    <property type="project" value="TreeGrafter"/>
</dbReference>
<keyword evidence="6" id="KW-0456">Lyase</keyword>
<dbReference type="AlphaFoldDB" id="A0A562RPY3"/>
<dbReference type="GO" id="GO:0046872">
    <property type="term" value="F:metal ion binding"/>
    <property type="evidence" value="ECO:0007669"/>
    <property type="project" value="UniProtKB-KW"/>
</dbReference>
<comment type="caution">
    <text evidence="11">The sequence shown here is derived from an EMBL/GenBank/DDBJ whole genome shotgun (WGS) entry which is preliminary data.</text>
</comment>
<comment type="cofactor">
    <cofactor evidence="1">
        <name>Mg(2+)</name>
        <dbReference type="ChEBI" id="CHEBI:18420"/>
    </cofactor>
</comment>
<sequence length="495" mass="54719">MLLKRFPEKAFFNEKARAGCNVIPLCARILADSETPVSMLRRFHNSQDPIFLFESVEGGERWARYSFLGTSFRSEIRIYQDHIEKHGPGATETLPHKGDFTPALRQILQRYRLAELEDLPPFPGGLVGYLSYEAVSSFEKIPHSLPPSRPLGVFLIPDPLMVFDNHRHTLTCICLAFLEDGASADSAYTTAEARLETLLETVRKPAPEEPILQGPATVLQPMTPPEVFRNRVERVKNHIMEGDIIQAVISQSFEGPAPDDPVALYRAVRYTNPSPYLFFLRAGGQTLVGSSPETMVRLEEGLATLRPIAGTRPRGVSPAEDRRLADDLLKDEKEKAEHLMLVDLGRNDLGRIARTGSVQVTDLMMVERYSHVMHLVSNITAQLKPELDALDLVAATFPAGTLSGAPKIRAMEIIAENEDQPRDAYGGAVGYFSFNGNMDLAIVIRTAIIRGETLTVRSGAGIVADSDPETERQETLNKARALQTALAMLKGPKPL</sequence>
<evidence type="ECO:0000313" key="11">
    <source>
        <dbReference type="EMBL" id="TWI71157.1"/>
    </source>
</evidence>
<feature type="domain" description="Chorismate-utilising enzyme C-terminal" evidence="9">
    <location>
        <begin position="226"/>
        <end position="478"/>
    </location>
</feature>
<protein>
    <recommendedName>
        <fullName evidence="3">Anthranilate synthase component 1</fullName>
    </recommendedName>
</protein>
<dbReference type="SUPFAM" id="SSF56322">
    <property type="entry name" value="ADC synthase"/>
    <property type="match status" value="1"/>
</dbReference>
<keyword evidence="4" id="KW-0479">Metal-binding</keyword>
<dbReference type="Gene3D" id="3.60.120.10">
    <property type="entry name" value="Anthranilate synthase"/>
    <property type="match status" value="1"/>
</dbReference>
<dbReference type="InterPro" id="IPR015890">
    <property type="entry name" value="Chorismate_C"/>
</dbReference>
<comment type="function">
    <text evidence="7">Part of a heterotetrameric complex that catalyzes the two-step biosynthesis of anthranilate, an intermediate in the biosynthesis of L-tryptophan. In the first step, the glutamine-binding beta subunit (TrpG) of anthranilate synthase (AS) provides the glutamine amidotransferase activity which generates ammonia as a substrate that, along with chorismate, is used in the second step, catalyzed by the large alpha subunit of AS (TrpE) to produce anthranilate. In the absence of TrpG, TrpE can synthesize anthranilate directly from chorismate and high concentrations of ammonia.</text>
</comment>
<evidence type="ECO:0000259" key="9">
    <source>
        <dbReference type="Pfam" id="PF00425"/>
    </source>
</evidence>
<evidence type="ECO:0000256" key="8">
    <source>
        <dbReference type="ARBA" id="ARBA00047683"/>
    </source>
</evidence>
<dbReference type="OrthoDB" id="9803598at2"/>
<dbReference type="PRINTS" id="PR00095">
    <property type="entry name" value="ANTSNTHASEI"/>
</dbReference>
<organism evidence="11 12">
    <name type="scientific">Desulfobotulus alkaliphilus</name>
    <dbReference type="NCBI Taxonomy" id="622671"/>
    <lineage>
        <taxon>Bacteria</taxon>
        <taxon>Pseudomonadati</taxon>
        <taxon>Thermodesulfobacteriota</taxon>
        <taxon>Desulfobacteria</taxon>
        <taxon>Desulfobacterales</taxon>
        <taxon>Desulfobacteraceae</taxon>
        <taxon>Desulfobotulus</taxon>
    </lineage>
</organism>
<evidence type="ECO:0000256" key="2">
    <source>
        <dbReference type="ARBA" id="ARBA00011575"/>
    </source>
</evidence>
<reference evidence="11 12" key="1">
    <citation type="submission" date="2019-07" db="EMBL/GenBank/DDBJ databases">
        <title>Genome sequencing of 100 strains of the haloalkaliphilic chemolithoautotrophic sulfur-oxidizing bacterium Thioalkalivibrio.</title>
        <authorList>
            <person name="Muyzer G."/>
        </authorList>
    </citation>
    <scope>NUCLEOTIDE SEQUENCE [LARGE SCALE GENOMIC DNA]</scope>
    <source>
        <strain evidence="11 12">ASO4-4</strain>
    </source>
</reference>
<dbReference type="InterPro" id="IPR006805">
    <property type="entry name" value="Anth_synth_I_N"/>
</dbReference>
<evidence type="ECO:0000256" key="4">
    <source>
        <dbReference type="ARBA" id="ARBA00022723"/>
    </source>
</evidence>
<dbReference type="Pfam" id="PF00425">
    <property type="entry name" value="Chorismate_bind"/>
    <property type="match status" value="1"/>
</dbReference>
<name>A0A562RPY3_9BACT</name>